<dbReference type="EMBL" id="JBHSBU010000001">
    <property type="protein sequence ID" value="MFC4161318.1"/>
    <property type="molecule type" value="Genomic_DNA"/>
</dbReference>
<comment type="caution">
    <text evidence="5">The sequence shown here is derived from an EMBL/GenBank/DDBJ whole genome shotgun (WGS) entry which is preliminary data.</text>
</comment>
<keyword evidence="6" id="KW-1185">Reference proteome</keyword>
<evidence type="ECO:0000256" key="3">
    <source>
        <dbReference type="ARBA" id="ARBA00038502"/>
    </source>
</evidence>
<dbReference type="Proteomes" id="UP001595791">
    <property type="component" value="Unassembled WGS sequence"/>
</dbReference>
<comment type="similarity">
    <text evidence="3">Belongs to the acetyltransferase family. RimJ subfamily.</text>
</comment>
<evidence type="ECO:0000256" key="2">
    <source>
        <dbReference type="ARBA" id="ARBA00023315"/>
    </source>
</evidence>
<gene>
    <name evidence="5" type="ORF">ACFOW7_18420</name>
</gene>
<name>A0ABV8MW23_9NEIS</name>
<keyword evidence="2 5" id="KW-0012">Acyltransferase</keyword>
<dbReference type="EC" id="2.3.1.-" evidence="5"/>
<evidence type="ECO:0000313" key="5">
    <source>
        <dbReference type="EMBL" id="MFC4161318.1"/>
    </source>
</evidence>
<reference evidence="6" key="1">
    <citation type="journal article" date="2019" name="Int. J. Syst. Evol. Microbiol.">
        <title>The Global Catalogue of Microorganisms (GCM) 10K type strain sequencing project: providing services to taxonomists for standard genome sequencing and annotation.</title>
        <authorList>
            <consortium name="The Broad Institute Genomics Platform"/>
            <consortium name="The Broad Institute Genome Sequencing Center for Infectious Disease"/>
            <person name="Wu L."/>
            <person name="Ma J."/>
        </authorList>
    </citation>
    <scope>NUCLEOTIDE SEQUENCE [LARGE SCALE GENOMIC DNA]</scope>
    <source>
        <strain evidence="6">LMG 29894</strain>
    </source>
</reference>
<accession>A0ABV8MW23</accession>
<keyword evidence="1 5" id="KW-0808">Transferase</keyword>
<dbReference type="InterPro" id="IPR016181">
    <property type="entry name" value="Acyl_CoA_acyltransferase"/>
</dbReference>
<organism evidence="5 6">
    <name type="scientific">Chitinimonas lacunae</name>
    <dbReference type="NCBI Taxonomy" id="1963018"/>
    <lineage>
        <taxon>Bacteria</taxon>
        <taxon>Pseudomonadati</taxon>
        <taxon>Pseudomonadota</taxon>
        <taxon>Betaproteobacteria</taxon>
        <taxon>Neisseriales</taxon>
        <taxon>Chitinibacteraceae</taxon>
        <taxon>Chitinimonas</taxon>
    </lineage>
</organism>
<dbReference type="PROSITE" id="PS51186">
    <property type="entry name" value="GNAT"/>
    <property type="match status" value="1"/>
</dbReference>
<proteinExistence type="inferred from homology"/>
<dbReference type="PANTHER" id="PTHR43792:SF8">
    <property type="entry name" value="[RIBOSOMAL PROTEIN US5]-ALANINE N-ACETYLTRANSFERASE"/>
    <property type="match status" value="1"/>
</dbReference>
<sequence>MSRPYLQDGSLIVRLAETSDIPALLHYHLSNRAALAPFSPRRSEQFYSAEYWQLQIALSHSHFEQARSCRLSVFEPDNRSVIGEINFSNLVPYPFYAATLGYSLDPAHWGRGRMHQALTLALDFVFEHFNLHRVMANYLPDNQRSARLLERLGFEREGLARDYLLIDGVWRDHVLTALTRRGWSAHDGQRELIENGNGGCQT</sequence>
<evidence type="ECO:0000313" key="6">
    <source>
        <dbReference type="Proteomes" id="UP001595791"/>
    </source>
</evidence>
<dbReference type="PANTHER" id="PTHR43792">
    <property type="entry name" value="GNAT FAMILY, PUTATIVE (AFU_ORTHOLOGUE AFUA_3G00765)-RELATED-RELATED"/>
    <property type="match status" value="1"/>
</dbReference>
<dbReference type="GO" id="GO:0016746">
    <property type="term" value="F:acyltransferase activity"/>
    <property type="evidence" value="ECO:0007669"/>
    <property type="project" value="UniProtKB-KW"/>
</dbReference>
<dbReference type="RefSeq" id="WP_378167121.1">
    <property type="nucleotide sequence ID" value="NZ_JBHSBU010000001.1"/>
</dbReference>
<dbReference type="Pfam" id="PF13302">
    <property type="entry name" value="Acetyltransf_3"/>
    <property type="match status" value="1"/>
</dbReference>
<feature type="domain" description="N-acetyltransferase" evidence="4">
    <location>
        <begin position="11"/>
        <end position="181"/>
    </location>
</feature>
<protein>
    <submittedName>
        <fullName evidence="5">GNAT family N-acetyltransferase</fullName>
        <ecNumber evidence="5">2.3.1.-</ecNumber>
    </submittedName>
</protein>
<dbReference type="InterPro" id="IPR051531">
    <property type="entry name" value="N-acetyltransferase"/>
</dbReference>
<dbReference type="SUPFAM" id="SSF55729">
    <property type="entry name" value="Acyl-CoA N-acyltransferases (Nat)"/>
    <property type="match status" value="1"/>
</dbReference>
<dbReference type="InterPro" id="IPR000182">
    <property type="entry name" value="GNAT_dom"/>
</dbReference>
<evidence type="ECO:0000259" key="4">
    <source>
        <dbReference type="PROSITE" id="PS51186"/>
    </source>
</evidence>
<dbReference type="Gene3D" id="3.40.630.30">
    <property type="match status" value="1"/>
</dbReference>
<evidence type="ECO:0000256" key="1">
    <source>
        <dbReference type="ARBA" id="ARBA00022679"/>
    </source>
</evidence>